<reference evidence="2 3" key="1">
    <citation type="journal article" date="2015" name="Stand. Genomic Sci.">
        <title>Genomic Encyclopedia of Bacterial and Archaeal Type Strains, Phase III: the genomes of soil and plant-associated and newly described type strains.</title>
        <authorList>
            <person name="Whitman W.B."/>
            <person name="Woyke T."/>
            <person name="Klenk H.P."/>
            <person name="Zhou Y."/>
            <person name="Lilburn T.G."/>
            <person name="Beck B.J."/>
            <person name="De Vos P."/>
            <person name="Vandamme P."/>
            <person name="Eisen J.A."/>
            <person name="Garrity G."/>
            <person name="Hugenholtz P."/>
            <person name="Kyrpides N.C."/>
        </authorList>
    </citation>
    <scope>NUCLEOTIDE SEQUENCE [LARGE SCALE GENOMIC DNA]</scope>
    <source>
        <strain evidence="2 3">VKM Ac-2538</strain>
    </source>
</reference>
<feature type="region of interest" description="Disordered" evidence="1">
    <location>
        <begin position="68"/>
        <end position="125"/>
    </location>
</feature>
<dbReference type="PANTHER" id="PTHR34822">
    <property type="entry name" value="GRPB DOMAIN PROTEIN (AFU_ORTHOLOGUE AFUA_1G01530)"/>
    <property type="match status" value="1"/>
</dbReference>
<evidence type="ECO:0000256" key="1">
    <source>
        <dbReference type="SAM" id="MobiDB-lite"/>
    </source>
</evidence>
<feature type="compositionally biased region" description="Polar residues" evidence="1">
    <location>
        <begin position="112"/>
        <end position="125"/>
    </location>
</feature>
<dbReference type="SUPFAM" id="SSF81301">
    <property type="entry name" value="Nucleotidyltransferase"/>
    <property type="match status" value="1"/>
</dbReference>
<dbReference type="Proteomes" id="UP000295818">
    <property type="component" value="Unassembled WGS sequence"/>
</dbReference>
<comment type="caution">
    <text evidence="2">The sequence shown here is derived from an EMBL/GenBank/DDBJ whole genome shotgun (WGS) entry which is preliminary data.</text>
</comment>
<evidence type="ECO:0000313" key="2">
    <source>
        <dbReference type="EMBL" id="TCO23005.1"/>
    </source>
</evidence>
<feature type="compositionally biased region" description="Low complexity" evidence="1">
    <location>
        <begin position="86"/>
        <end position="102"/>
    </location>
</feature>
<protein>
    <submittedName>
        <fullName evidence="2">GrpB protein</fullName>
    </submittedName>
</protein>
<sequence length="125" mass="12576">MTVLAEYDEAWPGQFAEMAERLRAVFGDTVTELEHIGSTAVPGLVAKPVIDIAARAVNLEVAAGKDPGLAALGFPLEPAGPPGDAPTPASSTAPSPTTSTSSPPRPGTPSTNESSATTSAKPLTP</sequence>
<dbReference type="Pfam" id="PF04229">
    <property type="entry name" value="GrpB"/>
    <property type="match status" value="1"/>
</dbReference>
<dbReference type="InterPro" id="IPR043519">
    <property type="entry name" value="NT_sf"/>
</dbReference>
<dbReference type="PANTHER" id="PTHR34822:SF1">
    <property type="entry name" value="GRPB FAMILY PROTEIN"/>
    <property type="match status" value="1"/>
</dbReference>
<dbReference type="EMBL" id="SLWM01000006">
    <property type="protein sequence ID" value="TCO23005.1"/>
    <property type="molecule type" value="Genomic_DNA"/>
</dbReference>
<keyword evidence="3" id="KW-1185">Reference proteome</keyword>
<gene>
    <name evidence="2" type="ORF">EV644_106313</name>
</gene>
<organism evidence="2 3">
    <name type="scientific">Kribbella orskensis</name>
    <dbReference type="NCBI Taxonomy" id="2512216"/>
    <lineage>
        <taxon>Bacteria</taxon>
        <taxon>Bacillati</taxon>
        <taxon>Actinomycetota</taxon>
        <taxon>Actinomycetes</taxon>
        <taxon>Propionibacteriales</taxon>
        <taxon>Kribbellaceae</taxon>
        <taxon>Kribbella</taxon>
    </lineage>
</organism>
<dbReference type="Gene3D" id="3.30.460.10">
    <property type="entry name" value="Beta Polymerase, domain 2"/>
    <property type="match status" value="1"/>
</dbReference>
<name>A0ABY2BND7_9ACTN</name>
<accession>A0ABY2BND7</accession>
<dbReference type="RefSeq" id="WP_132189694.1">
    <property type="nucleotide sequence ID" value="NZ_SLWM01000006.1"/>
</dbReference>
<evidence type="ECO:0000313" key="3">
    <source>
        <dbReference type="Proteomes" id="UP000295818"/>
    </source>
</evidence>
<proteinExistence type="predicted"/>
<dbReference type="InterPro" id="IPR007344">
    <property type="entry name" value="GrpB/CoaE"/>
</dbReference>